<dbReference type="Gene3D" id="3.30.559.10">
    <property type="entry name" value="Chloramphenicol acetyltransferase-like domain"/>
    <property type="match status" value="2"/>
</dbReference>
<protein>
    <submittedName>
        <fullName evidence="1">Uncharacterized protein</fullName>
    </submittedName>
</protein>
<gene>
    <name evidence="1" type="ORF">DFH07DRAFT_928442</name>
</gene>
<dbReference type="AlphaFoldDB" id="A0AAD7I428"/>
<keyword evidence="2" id="KW-1185">Reference proteome</keyword>
<evidence type="ECO:0000313" key="1">
    <source>
        <dbReference type="EMBL" id="KAJ7734554.1"/>
    </source>
</evidence>
<proteinExistence type="predicted"/>
<organism evidence="1 2">
    <name type="scientific">Mycena maculata</name>
    <dbReference type="NCBI Taxonomy" id="230809"/>
    <lineage>
        <taxon>Eukaryota</taxon>
        <taxon>Fungi</taxon>
        <taxon>Dikarya</taxon>
        <taxon>Basidiomycota</taxon>
        <taxon>Agaricomycotina</taxon>
        <taxon>Agaricomycetes</taxon>
        <taxon>Agaricomycetidae</taxon>
        <taxon>Agaricales</taxon>
        <taxon>Marasmiineae</taxon>
        <taxon>Mycenaceae</taxon>
        <taxon>Mycena</taxon>
    </lineage>
</organism>
<dbReference type="InterPro" id="IPR023213">
    <property type="entry name" value="CAT-like_dom_sf"/>
</dbReference>
<sequence>MSWISRFFSMFSARTPPPESMRTVPCTGFDLVALDLILTTGLIINTRLESKKLEETISTLVERKFPRAGARIARRNGVYEFQVPKTFRPDTPPVVFTAADYPEPYQSAARPEIPTHISGSQPSVSPMPDMSVYFRSKTCPASLDAFLVPNTPLLHVHVSVFDDITFLGITASHIAFDALGTGTLLHAWTRLINGDEIDTIPGMDWDAMPFESFTGPTAVTHQRGWFDLGLIAQLLFIVRFVLRLFWDPKETPYLVRVPKGFLDDSKRQIMEDLKSQGSTEWVGSSDVLLAWWFKTVFGYRASDDTTPIHIHVPVNLRAKSVFPSESTLATPYINNAVSGIPVPPVPVNAFRRESLGTLSLHIRRAILAYNADLAGMRADMHWRCANPSKMIFPCPADGEFSIQTNWLSARLSELDFSGACAPGSERKARVVSVLPVSSAGKPIPLRGGGAVLMEDEQAVWMSQVRGEKDWEKIRQSGTIAFI</sequence>
<dbReference type="Proteomes" id="UP001215280">
    <property type="component" value="Unassembled WGS sequence"/>
</dbReference>
<dbReference type="EMBL" id="JARJLG010000160">
    <property type="protein sequence ID" value="KAJ7734554.1"/>
    <property type="molecule type" value="Genomic_DNA"/>
</dbReference>
<comment type="caution">
    <text evidence="1">The sequence shown here is derived from an EMBL/GenBank/DDBJ whole genome shotgun (WGS) entry which is preliminary data.</text>
</comment>
<accession>A0AAD7I428</accession>
<name>A0AAD7I428_9AGAR</name>
<evidence type="ECO:0000313" key="2">
    <source>
        <dbReference type="Proteomes" id="UP001215280"/>
    </source>
</evidence>
<reference evidence="1" key="1">
    <citation type="submission" date="2023-03" db="EMBL/GenBank/DDBJ databases">
        <title>Massive genome expansion in bonnet fungi (Mycena s.s.) driven by repeated elements and novel gene families across ecological guilds.</title>
        <authorList>
            <consortium name="Lawrence Berkeley National Laboratory"/>
            <person name="Harder C.B."/>
            <person name="Miyauchi S."/>
            <person name="Viragh M."/>
            <person name="Kuo A."/>
            <person name="Thoen E."/>
            <person name="Andreopoulos B."/>
            <person name="Lu D."/>
            <person name="Skrede I."/>
            <person name="Drula E."/>
            <person name="Henrissat B."/>
            <person name="Morin E."/>
            <person name="Kohler A."/>
            <person name="Barry K."/>
            <person name="LaButti K."/>
            <person name="Morin E."/>
            <person name="Salamov A."/>
            <person name="Lipzen A."/>
            <person name="Mereny Z."/>
            <person name="Hegedus B."/>
            <person name="Baldrian P."/>
            <person name="Stursova M."/>
            <person name="Weitz H."/>
            <person name="Taylor A."/>
            <person name="Grigoriev I.V."/>
            <person name="Nagy L.G."/>
            <person name="Martin F."/>
            <person name="Kauserud H."/>
        </authorList>
    </citation>
    <scope>NUCLEOTIDE SEQUENCE</scope>
    <source>
        <strain evidence="1">CBHHK188m</strain>
    </source>
</reference>